<comment type="caution">
    <text evidence="1">The sequence shown here is derived from an EMBL/GenBank/DDBJ whole genome shotgun (WGS) entry which is preliminary data.</text>
</comment>
<dbReference type="EMBL" id="JADNRY010000073">
    <property type="protein sequence ID" value="KAF9067417.1"/>
    <property type="molecule type" value="Genomic_DNA"/>
</dbReference>
<sequence>MPPMILVSPSNPQPVRLVRQLHYGEHNVLLNAQPYINKEPSYPLICFPGPDNDTAIYWATPTEEDFEVMAGHNLSSVPLGTLSLSFVSQLHTIFLDLFVNNPSQLFVSDIRVKRMRQCLRYLFEQLSMPGMFSQALMIWCLAQCLVLLLEAEIMWIVSVKPTFTTPDAWKCCWSHLPITHRSFLIISRQPYKLFVLIRF</sequence>
<evidence type="ECO:0000313" key="2">
    <source>
        <dbReference type="Proteomes" id="UP000772434"/>
    </source>
</evidence>
<dbReference type="Proteomes" id="UP000772434">
    <property type="component" value="Unassembled WGS sequence"/>
</dbReference>
<dbReference type="AlphaFoldDB" id="A0A9P5PQK7"/>
<protein>
    <submittedName>
        <fullName evidence="1">Uncharacterized protein</fullName>
    </submittedName>
</protein>
<name>A0A9P5PQK7_9AGAR</name>
<keyword evidence="2" id="KW-1185">Reference proteome</keyword>
<organism evidence="1 2">
    <name type="scientific">Rhodocollybia butyracea</name>
    <dbReference type="NCBI Taxonomy" id="206335"/>
    <lineage>
        <taxon>Eukaryota</taxon>
        <taxon>Fungi</taxon>
        <taxon>Dikarya</taxon>
        <taxon>Basidiomycota</taxon>
        <taxon>Agaricomycotina</taxon>
        <taxon>Agaricomycetes</taxon>
        <taxon>Agaricomycetidae</taxon>
        <taxon>Agaricales</taxon>
        <taxon>Marasmiineae</taxon>
        <taxon>Omphalotaceae</taxon>
        <taxon>Rhodocollybia</taxon>
    </lineage>
</organism>
<evidence type="ECO:0000313" key="1">
    <source>
        <dbReference type="EMBL" id="KAF9067417.1"/>
    </source>
</evidence>
<reference evidence="1" key="1">
    <citation type="submission" date="2020-11" db="EMBL/GenBank/DDBJ databases">
        <authorList>
            <consortium name="DOE Joint Genome Institute"/>
            <person name="Ahrendt S."/>
            <person name="Riley R."/>
            <person name="Andreopoulos W."/>
            <person name="Labutti K."/>
            <person name="Pangilinan J."/>
            <person name="Ruiz-Duenas F.J."/>
            <person name="Barrasa J.M."/>
            <person name="Sanchez-Garcia M."/>
            <person name="Camarero S."/>
            <person name="Miyauchi S."/>
            <person name="Serrano A."/>
            <person name="Linde D."/>
            <person name="Babiker R."/>
            <person name="Drula E."/>
            <person name="Ayuso-Fernandez I."/>
            <person name="Pacheco R."/>
            <person name="Padilla G."/>
            <person name="Ferreira P."/>
            <person name="Barriuso J."/>
            <person name="Kellner H."/>
            <person name="Castanera R."/>
            <person name="Alfaro M."/>
            <person name="Ramirez L."/>
            <person name="Pisabarro A.G."/>
            <person name="Kuo A."/>
            <person name="Tritt A."/>
            <person name="Lipzen A."/>
            <person name="He G."/>
            <person name="Yan M."/>
            <person name="Ng V."/>
            <person name="Cullen D."/>
            <person name="Martin F."/>
            <person name="Rosso M.-N."/>
            <person name="Henrissat B."/>
            <person name="Hibbett D."/>
            <person name="Martinez A.T."/>
            <person name="Grigoriev I.V."/>
        </authorList>
    </citation>
    <scope>NUCLEOTIDE SEQUENCE</scope>
    <source>
        <strain evidence="1">AH 40177</strain>
    </source>
</reference>
<proteinExistence type="predicted"/>
<accession>A0A9P5PQK7</accession>
<gene>
    <name evidence="1" type="ORF">BDP27DRAFT_1422845</name>
</gene>